<dbReference type="EMBL" id="JBHFFA010000007">
    <property type="protein sequence ID" value="KAL2611293.1"/>
    <property type="molecule type" value="Genomic_DNA"/>
</dbReference>
<name>A0ABD1XUT9_9MARC</name>
<organism evidence="1 2">
    <name type="scientific">Riccia fluitans</name>
    <dbReference type="NCBI Taxonomy" id="41844"/>
    <lineage>
        <taxon>Eukaryota</taxon>
        <taxon>Viridiplantae</taxon>
        <taxon>Streptophyta</taxon>
        <taxon>Embryophyta</taxon>
        <taxon>Marchantiophyta</taxon>
        <taxon>Marchantiopsida</taxon>
        <taxon>Marchantiidae</taxon>
        <taxon>Marchantiales</taxon>
        <taxon>Ricciaceae</taxon>
        <taxon>Riccia</taxon>
    </lineage>
</organism>
<dbReference type="AlphaFoldDB" id="A0ABD1XUT9"/>
<sequence>MISCMRSTSAATVPASFVLRNLLAPGQLRLQNCSGVVSYHRDFRNSFLSPIGPDLLSKLLGISFYVQPRHDWITELYLLPRSPSTRAGLPCLHSRGIDFYLRHISDTFVVFGGFGLIIFRVLQHRGSAFCTGGWPNAVPFCPACPCWFGNLQTSVRIPGITFEGMVGLVAEEAERNCRDDLVPGSTAFTVGARI</sequence>
<keyword evidence="2" id="KW-1185">Reference proteome</keyword>
<comment type="caution">
    <text evidence="1">The sequence shown here is derived from an EMBL/GenBank/DDBJ whole genome shotgun (WGS) entry which is preliminary data.</text>
</comment>
<dbReference type="Proteomes" id="UP001605036">
    <property type="component" value="Unassembled WGS sequence"/>
</dbReference>
<proteinExistence type="predicted"/>
<protein>
    <submittedName>
        <fullName evidence="1">Uncharacterized protein</fullName>
    </submittedName>
</protein>
<reference evidence="1 2" key="1">
    <citation type="submission" date="2024-09" db="EMBL/GenBank/DDBJ databases">
        <title>Chromosome-scale assembly of Riccia fluitans.</title>
        <authorList>
            <person name="Paukszto L."/>
            <person name="Sawicki J."/>
            <person name="Karawczyk K."/>
            <person name="Piernik-Szablinska J."/>
            <person name="Szczecinska M."/>
            <person name="Mazdziarz M."/>
        </authorList>
    </citation>
    <scope>NUCLEOTIDE SEQUENCE [LARGE SCALE GENOMIC DNA]</scope>
    <source>
        <strain evidence="1">Rf_01</strain>
        <tissue evidence="1">Aerial parts of the thallus</tissue>
    </source>
</reference>
<evidence type="ECO:0000313" key="2">
    <source>
        <dbReference type="Proteomes" id="UP001605036"/>
    </source>
</evidence>
<evidence type="ECO:0000313" key="1">
    <source>
        <dbReference type="EMBL" id="KAL2611293.1"/>
    </source>
</evidence>
<accession>A0ABD1XUT9</accession>
<gene>
    <name evidence="1" type="ORF">R1flu_022985</name>
</gene>